<dbReference type="RefSeq" id="WP_183375306.1">
    <property type="nucleotide sequence ID" value="NZ_JACHHD010000008.1"/>
</dbReference>
<protein>
    <submittedName>
        <fullName evidence="2">Sugar phosphate isomerase/epimerase</fullName>
    </submittedName>
</protein>
<accession>A0A7W8D3L2</accession>
<dbReference type="EMBL" id="JACHHD010000008">
    <property type="protein sequence ID" value="MBB5184910.1"/>
    <property type="molecule type" value="Genomic_DNA"/>
</dbReference>
<evidence type="ECO:0000259" key="1">
    <source>
        <dbReference type="Pfam" id="PF01261"/>
    </source>
</evidence>
<dbReference type="Gene3D" id="3.20.20.150">
    <property type="entry name" value="Divalent-metal-dependent TIM barrel enzymes"/>
    <property type="match status" value="1"/>
</dbReference>
<dbReference type="PANTHER" id="PTHR12110">
    <property type="entry name" value="HYDROXYPYRUVATE ISOMERASE"/>
    <property type="match status" value="1"/>
</dbReference>
<dbReference type="SUPFAM" id="SSF51658">
    <property type="entry name" value="Xylose isomerase-like"/>
    <property type="match status" value="1"/>
</dbReference>
<reference evidence="2 3" key="1">
    <citation type="submission" date="2020-08" db="EMBL/GenBank/DDBJ databases">
        <title>Genomic Encyclopedia of Type Strains, Phase IV (KMG-IV): sequencing the most valuable type-strain genomes for metagenomic binning, comparative biology and taxonomic classification.</title>
        <authorList>
            <person name="Goeker M."/>
        </authorList>
    </citation>
    <scope>NUCLEOTIDE SEQUENCE [LARGE SCALE GENOMIC DNA]</scope>
    <source>
        <strain evidence="2 3">DSM 26963</strain>
    </source>
</reference>
<proteinExistence type="predicted"/>
<comment type="caution">
    <text evidence="2">The sequence shown here is derived from an EMBL/GenBank/DDBJ whole genome shotgun (WGS) entry which is preliminary data.</text>
</comment>
<dbReference type="InterPro" id="IPR013022">
    <property type="entry name" value="Xyl_isomerase-like_TIM-brl"/>
</dbReference>
<dbReference type="InterPro" id="IPR036237">
    <property type="entry name" value="Xyl_isomerase-like_sf"/>
</dbReference>
<evidence type="ECO:0000313" key="2">
    <source>
        <dbReference type="EMBL" id="MBB5184910.1"/>
    </source>
</evidence>
<evidence type="ECO:0000313" key="3">
    <source>
        <dbReference type="Proteomes" id="UP000521313"/>
    </source>
</evidence>
<dbReference type="Pfam" id="PF01261">
    <property type="entry name" value="AP_endonuc_2"/>
    <property type="match status" value="1"/>
</dbReference>
<dbReference type="Proteomes" id="UP000521313">
    <property type="component" value="Unassembled WGS sequence"/>
</dbReference>
<feature type="domain" description="Xylose isomerase-like TIM barrel" evidence="1">
    <location>
        <begin position="22"/>
        <end position="268"/>
    </location>
</feature>
<name>A0A7W8D3L2_9FIRM</name>
<organism evidence="2 3">
    <name type="scientific">Faecalicoccus acidiformans</name>
    <dbReference type="NCBI Taxonomy" id="915173"/>
    <lineage>
        <taxon>Bacteria</taxon>
        <taxon>Bacillati</taxon>
        <taxon>Bacillota</taxon>
        <taxon>Erysipelotrichia</taxon>
        <taxon>Erysipelotrichales</taxon>
        <taxon>Erysipelotrichaceae</taxon>
        <taxon>Faecalicoccus</taxon>
    </lineage>
</organism>
<keyword evidence="2" id="KW-0413">Isomerase</keyword>
<sequence>MRTGITTEELSYLYPDEKKAIQKYAEIGFDALDYSYDMYAYPGSVYTKEDYLEHAKMIKETADKNHIVINQLHAPLYHHRVDKEMTEREKKEEEFLKNMTFRSFEVAQVLDCHYIVMHPRKYQHYKTYEEHLALRKYNIQMLKEFIPYAKKYHVQIALENMFVFDAKTHSATDTALRTAEEIVSYIEELGEEYFVACLDTGHANINGIDPSLMVKVLGRHLKVLHVNDNFTHMDQHLVCGLGTIDWDIFVKALQEISFDGVFSLETNGMVMNLDAEACEDCVRFEYQVIKKLLKKFGE</sequence>
<dbReference type="InterPro" id="IPR050312">
    <property type="entry name" value="IolE/XylAMocC-like"/>
</dbReference>
<gene>
    <name evidence="2" type="ORF">HNQ43_000957</name>
</gene>
<dbReference type="AlphaFoldDB" id="A0A7W8D3L2"/>
<dbReference type="GO" id="GO:0016853">
    <property type="term" value="F:isomerase activity"/>
    <property type="evidence" value="ECO:0007669"/>
    <property type="project" value="UniProtKB-KW"/>
</dbReference>